<feature type="domain" description="ATP-grasp fold RimK-type" evidence="1">
    <location>
        <begin position="144"/>
        <end position="238"/>
    </location>
</feature>
<organism evidence="2 3">
    <name type="scientific">Haloarcula saliterrae</name>
    <dbReference type="NCBI Taxonomy" id="2950534"/>
    <lineage>
        <taxon>Archaea</taxon>
        <taxon>Methanobacteriati</taxon>
        <taxon>Methanobacteriota</taxon>
        <taxon>Stenosarchaea group</taxon>
        <taxon>Halobacteria</taxon>
        <taxon>Halobacteriales</taxon>
        <taxon>Haloarculaceae</taxon>
        <taxon>Haloarcula</taxon>
    </lineage>
</organism>
<dbReference type="Proteomes" id="UP001259659">
    <property type="component" value="Unassembled WGS sequence"/>
</dbReference>
<dbReference type="EMBL" id="JAMQON010000003">
    <property type="protein sequence ID" value="MDS0260361.1"/>
    <property type="molecule type" value="Genomic_DNA"/>
</dbReference>
<dbReference type="RefSeq" id="WP_310920027.1">
    <property type="nucleotide sequence ID" value="NZ_JAMQON010000003.1"/>
</dbReference>
<name>A0ABU2FF59_9EURY</name>
<proteinExistence type="predicted"/>
<dbReference type="Gene3D" id="3.30.470.20">
    <property type="entry name" value="ATP-grasp fold, B domain"/>
    <property type="match status" value="1"/>
</dbReference>
<dbReference type="Pfam" id="PF08443">
    <property type="entry name" value="RimK"/>
    <property type="match status" value="1"/>
</dbReference>
<accession>A0ABU2FF59</accession>
<dbReference type="PANTHER" id="PTHR21621:SF0">
    <property type="entry name" value="BETA-CITRYLGLUTAMATE SYNTHASE B-RELATED"/>
    <property type="match status" value="1"/>
</dbReference>
<dbReference type="InterPro" id="IPR013651">
    <property type="entry name" value="ATP-grasp_RimK-type"/>
</dbReference>
<protein>
    <recommendedName>
        <fullName evidence="1">ATP-grasp fold RimK-type domain-containing protein</fullName>
    </recommendedName>
</protein>
<dbReference type="PANTHER" id="PTHR21621">
    <property type="entry name" value="RIBOSOMAL PROTEIN S6 MODIFICATION PROTEIN"/>
    <property type="match status" value="1"/>
</dbReference>
<evidence type="ECO:0000259" key="1">
    <source>
        <dbReference type="Pfam" id="PF08443"/>
    </source>
</evidence>
<comment type="caution">
    <text evidence="2">The sequence shown here is derived from an EMBL/GenBank/DDBJ whole genome shotgun (WGS) entry which is preliminary data.</text>
</comment>
<dbReference type="SUPFAM" id="SSF56059">
    <property type="entry name" value="Glutathione synthetase ATP-binding domain-like"/>
    <property type="match status" value="1"/>
</dbReference>
<reference evidence="2 3" key="1">
    <citation type="submission" date="2022-06" db="EMBL/GenBank/DDBJ databases">
        <title>Haloarcula sp. a new haloarchaeum isolate from saline soil.</title>
        <authorList>
            <person name="Strakova D."/>
            <person name="Galisteo C."/>
            <person name="Sanchez-Porro C."/>
            <person name="Ventosa A."/>
        </authorList>
    </citation>
    <scope>NUCLEOTIDE SEQUENCE [LARGE SCALE GENOMIC DNA]</scope>
    <source>
        <strain evidence="2 3">S1CR25-12</strain>
    </source>
</reference>
<evidence type="ECO:0000313" key="3">
    <source>
        <dbReference type="Proteomes" id="UP001259659"/>
    </source>
</evidence>
<evidence type="ECO:0000313" key="2">
    <source>
        <dbReference type="EMBL" id="MDS0260361.1"/>
    </source>
</evidence>
<gene>
    <name evidence="2" type="ORF">NDI56_13235</name>
</gene>
<sequence>MTVMLLGRDRGHEFDLLRDAVRDHGESVVTVDVDEWPSDRPLTHDIEADRVRFGDRAFDIDEIQGVYVKANSLFVPAIEDGIDGCVSEDENPFAALTQLREYRGLCKGLLASLEHHGVTVVPTHDALEWEERTTYACDVYGSLGIDVPETVATVSSETARSFLERHGRVVYKAIGGVGGAHVMTTDEADRLDDLTTPVLFQAFVPGEDVRAYVTDDTVVGAFKYTHDEAAFTFKNAPGGEIGADAVDLPVPVRRDVRRAVEAAPMAHSAVDLRRRPDGSYALMETNPGGRFMLPDSAGITDVADELAAYLVS</sequence>
<keyword evidence="3" id="KW-1185">Reference proteome</keyword>